<dbReference type="Gene3D" id="3.40.50.720">
    <property type="entry name" value="NAD(P)-binding Rossmann-like Domain"/>
    <property type="match status" value="1"/>
</dbReference>
<keyword evidence="6" id="KW-1185">Reference proteome</keyword>
<name>A0A2Z3HUG7_9CAUL</name>
<dbReference type="GO" id="GO:0047838">
    <property type="term" value="F:D-xylose 1-dehydrogenase (NAD+) activity"/>
    <property type="evidence" value="ECO:0007669"/>
    <property type="project" value="UniProtKB-EC"/>
</dbReference>
<protein>
    <recommendedName>
        <fullName evidence="4">D-xylose 1-dehydrogenase</fullName>
        <ecNumber evidence="3">1.1.1.175</ecNumber>
    </recommendedName>
</protein>
<dbReference type="RefSeq" id="WP_110451061.1">
    <property type="nucleotide sequence ID" value="NZ_CP029479.1"/>
</dbReference>
<dbReference type="EMBL" id="CP029479">
    <property type="protein sequence ID" value="AWM78495.1"/>
    <property type="molecule type" value="Genomic_DNA"/>
</dbReference>
<evidence type="ECO:0000313" key="6">
    <source>
        <dbReference type="Proteomes" id="UP000247763"/>
    </source>
</evidence>
<comment type="similarity">
    <text evidence="1">Belongs to the short-chain dehydrogenases/reductases (SDR) family.</text>
</comment>
<dbReference type="PRINTS" id="PR00081">
    <property type="entry name" value="GDHRDH"/>
</dbReference>
<dbReference type="NCBIfam" id="NF005559">
    <property type="entry name" value="PRK07231.1"/>
    <property type="match status" value="1"/>
</dbReference>
<gene>
    <name evidence="5" type="ORF">HYN04_12475</name>
</gene>
<sequence length="261" mass="26789">MGRFDGKVAVITGGASGIGAAAARRFHAEGASVLLADLNLEAGEALAASLGEGRARFRKVDVASWPEVDALVADAVRAFGGLDILFNNAGIGSFANAADLAVEDWRRVIDVDLSSVFYGCKAALPALRARGGGSIINTASISGLAGDFSFAAYNAAKAGVVNLTRSVAIDHARENIRVNAVCPGPVDTPIISGINDLQGVREAWDARVPMGRFARPEEIAAVVAFLASDDASYMTGAILAVDGGVTAHTGQPDLPRMLGLA</sequence>
<dbReference type="OrthoDB" id="5457012at2"/>
<dbReference type="KEGG" id="phb:HYN04_12475"/>
<dbReference type="PANTHER" id="PTHR24321:SF8">
    <property type="entry name" value="ESTRADIOL 17-BETA-DEHYDROGENASE 8-RELATED"/>
    <property type="match status" value="1"/>
</dbReference>
<evidence type="ECO:0000256" key="4">
    <source>
        <dbReference type="ARBA" id="ARBA00069939"/>
    </source>
</evidence>
<accession>A0A2Z3HUG7</accession>
<dbReference type="EC" id="1.1.1.175" evidence="3"/>
<dbReference type="FunFam" id="3.40.50.720:FF:000084">
    <property type="entry name" value="Short-chain dehydrogenase reductase"/>
    <property type="match status" value="1"/>
</dbReference>
<dbReference type="InterPro" id="IPR020904">
    <property type="entry name" value="Sc_DH/Rdtase_CS"/>
</dbReference>
<dbReference type="SUPFAM" id="SSF51735">
    <property type="entry name" value="NAD(P)-binding Rossmann-fold domains"/>
    <property type="match status" value="1"/>
</dbReference>
<evidence type="ECO:0000256" key="2">
    <source>
        <dbReference type="ARBA" id="ARBA00023002"/>
    </source>
</evidence>
<dbReference type="PRINTS" id="PR00080">
    <property type="entry name" value="SDRFAMILY"/>
</dbReference>
<dbReference type="PANTHER" id="PTHR24321">
    <property type="entry name" value="DEHYDROGENASES, SHORT CHAIN"/>
    <property type="match status" value="1"/>
</dbReference>
<organism evidence="5 6">
    <name type="scientific">Phenylobacterium parvum</name>
    <dbReference type="NCBI Taxonomy" id="2201350"/>
    <lineage>
        <taxon>Bacteria</taxon>
        <taxon>Pseudomonadati</taxon>
        <taxon>Pseudomonadota</taxon>
        <taxon>Alphaproteobacteria</taxon>
        <taxon>Caulobacterales</taxon>
        <taxon>Caulobacteraceae</taxon>
        <taxon>Phenylobacterium</taxon>
    </lineage>
</organism>
<dbReference type="Proteomes" id="UP000247763">
    <property type="component" value="Chromosome"/>
</dbReference>
<dbReference type="CDD" id="cd05233">
    <property type="entry name" value="SDR_c"/>
    <property type="match status" value="1"/>
</dbReference>
<reference evidence="6" key="1">
    <citation type="submission" date="2018-05" db="EMBL/GenBank/DDBJ databases">
        <title>Genome sequencing of Phenylobacterium sp. HYN0004.</title>
        <authorList>
            <person name="Yi H."/>
            <person name="Baek C."/>
        </authorList>
    </citation>
    <scope>NUCLEOTIDE SEQUENCE [LARGE SCALE GENOMIC DNA]</scope>
    <source>
        <strain evidence="6">HYN0004</strain>
    </source>
</reference>
<dbReference type="Pfam" id="PF13561">
    <property type="entry name" value="adh_short_C2"/>
    <property type="match status" value="1"/>
</dbReference>
<evidence type="ECO:0000256" key="1">
    <source>
        <dbReference type="ARBA" id="ARBA00006484"/>
    </source>
</evidence>
<evidence type="ECO:0000313" key="5">
    <source>
        <dbReference type="EMBL" id="AWM78495.1"/>
    </source>
</evidence>
<dbReference type="InterPro" id="IPR036291">
    <property type="entry name" value="NAD(P)-bd_dom_sf"/>
</dbReference>
<evidence type="ECO:0000256" key="3">
    <source>
        <dbReference type="ARBA" id="ARBA00066641"/>
    </source>
</evidence>
<dbReference type="InterPro" id="IPR002347">
    <property type="entry name" value="SDR_fam"/>
</dbReference>
<proteinExistence type="inferred from homology"/>
<dbReference type="PROSITE" id="PS00061">
    <property type="entry name" value="ADH_SHORT"/>
    <property type="match status" value="1"/>
</dbReference>
<dbReference type="AlphaFoldDB" id="A0A2Z3HUG7"/>
<keyword evidence="2" id="KW-0560">Oxidoreductase</keyword>